<dbReference type="PANTHER" id="PTHR43235">
    <property type="entry name" value="GLUTAMINE AMIDOTRANSFERASE PB2B2.05-RELATED"/>
    <property type="match status" value="1"/>
</dbReference>
<keyword evidence="1" id="KW-0378">Hydrolase</keyword>
<dbReference type="EMBL" id="STGJ01000015">
    <property type="protein sequence ID" value="TIC79831.1"/>
    <property type="molecule type" value="Genomic_DNA"/>
</dbReference>
<dbReference type="InterPro" id="IPR029062">
    <property type="entry name" value="Class_I_gatase-like"/>
</dbReference>
<evidence type="ECO:0000313" key="2">
    <source>
        <dbReference type="Proteomes" id="UP000308891"/>
    </source>
</evidence>
<accession>A0A4T0UMY6</accession>
<dbReference type="PROSITE" id="PS51273">
    <property type="entry name" value="GATASE_TYPE_1"/>
    <property type="match status" value="1"/>
</dbReference>
<dbReference type="InterPro" id="IPR011697">
    <property type="entry name" value="Peptidase_C26"/>
</dbReference>
<dbReference type="Pfam" id="PF07722">
    <property type="entry name" value="Peptidase_C26"/>
    <property type="match status" value="1"/>
</dbReference>
<dbReference type="AlphaFoldDB" id="A0A4T0UMY6"/>
<keyword evidence="2" id="KW-1185">Reference proteome</keyword>
<dbReference type="Gene3D" id="3.40.50.880">
    <property type="match status" value="1"/>
</dbReference>
<dbReference type="SUPFAM" id="SSF52317">
    <property type="entry name" value="Class I glutamine amidotransferase-like"/>
    <property type="match status" value="1"/>
</dbReference>
<dbReference type="OrthoDB" id="9813383at2"/>
<dbReference type="GO" id="GO:0033969">
    <property type="term" value="F:gamma-glutamyl-gamma-aminobutyrate hydrolase activity"/>
    <property type="evidence" value="ECO:0007669"/>
    <property type="project" value="TreeGrafter"/>
</dbReference>
<dbReference type="PANTHER" id="PTHR43235:SF1">
    <property type="entry name" value="GLUTAMINE AMIDOTRANSFERASE PB2B2.05-RELATED"/>
    <property type="match status" value="1"/>
</dbReference>
<organism evidence="1 2">
    <name type="scientific">Crenobacter intestini</name>
    <dbReference type="NCBI Taxonomy" id="2563443"/>
    <lineage>
        <taxon>Bacteria</taxon>
        <taxon>Pseudomonadati</taxon>
        <taxon>Pseudomonadota</taxon>
        <taxon>Betaproteobacteria</taxon>
        <taxon>Neisseriales</taxon>
        <taxon>Neisseriaceae</taxon>
        <taxon>Crenobacter</taxon>
    </lineage>
</organism>
<protein>
    <submittedName>
        <fullName evidence="1">Gamma-glutamyl-gamma-aminobutyrate hydrolase family protein</fullName>
    </submittedName>
</protein>
<gene>
    <name evidence="1" type="ORF">E5K04_12970</name>
</gene>
<dbReference type="GO" id="GO:0005829">
    <property type="term" value="C:cytosol"/>
    <property type="evidence" value="ECO:0007669"/>
    <property type="project" value="TreeGrafter"/>
</dbReference>
<dbReference type="InterPro" id="IPR044668">
    <property type="entry name" value="PuuD-like"/>
</dbReference>
<proteinExistence type="predicted"/>
<dbReference type="CDD" id="cd01745">
    <property type="entry name" value="GATase1_2"/>
    <property type="match status" value="1"/>
</dbReference>
<sequence>MLPRAVERRVAEVVVGLTSYPAADGHGPHVPVEYLDAVVRAGGVPLMLPHTAGEDAGRWARAWLARVDALVLIGGGDIDPVHHRSERHAELYSVEPARDQTELALVRAALAARRPLLAICRGLQLINVALGGSLHLHLPDAVGEAIAHRQPPRSPTPHPVRIAGDSRLATLLGERVSPMSWHHQAVERLGSGVRPVAWADDGVVEAIELDDHPQVTAVQWHPELTAAQDAAQQSLFDHLVQSARRGQLSGAHNNSGEGL</sequence>
<name>A0A4T0UMY6_9NEIS</name>
<comment type="caution">
    <text evidence="1">The sequence shown here is derived from an EMBL/GenBank/DDBJ whole genome shotgun (WGS) entry which is preliminary data.</text>
</comment>
<dbReference type="GO" id="GO:0006598">
    <property type="term" value="P:polyamine catabolic process"/>
    <property type="evidence" value="ECO:0007669"/>
    <property type="project" value="TreeGrafter"/>
</dbReference>
<evidence type="ECO:0000313" key="1">
    <source>
        <dbReference type="EMBL" id="TIC79831.1"/>
    </source>
</evidence>
<reference evidence="1 2" key="1">
    <citation type="submission" date="2019-04" db="EMBL/GenBank/DDBJ databases">
        <title>Crenobacter sp. nov.</title>
        <authorList>
            <person name="Shi S."/>
        </authorList>
    </citation>
    <scope>NUCLEOTIDE SEQUENCE [LARGE SCALE GENOMIC DNA]</scope>
    <source>
        <strain evidence="1 2">GY 70310</strain>
    </source>
</reference>
<dbReference type="Proteomes" id="UP000308891">
    <property type="component" value="Unassembled WGS sequence"/>
</dbReference>